<evidence type="ECO:0000313" key="2">
    <source>
        <dbReference type="EMBL" id="GIY33717.1"/>
    </source>
</evidence>
<gene>
    <name evidence="2" type="ORF">CDAR_386131</name>
</gene>
<reference evidence="2 3" key="1">
    <citation type="submission" date="2021-06" db="EMBL/GenBank/DDBJ databases">
        <title>Caerostris darwini draft genome.</title>
        <authorList>
            <person name="Kono N."/>
            <person name="Arakawa K."/>
        </authorList>
    </citation>
    <scope>NUCLEOTIDE SEQUENCE [LARGE SCALE GENOMIC DNA]</scope>
</reference>
<evidence type="ECO:0000313" key="3">
    <source>
        <dbReference type="Proteomes" id="UP001054837"/>
    </source>
</evidence>
<sequence>MMTPWFHYRGGAMAGVDAFSMPLISRCHEFNSAQRRLNAVNEFGDGRGFQQTKFPKGADDKRRNCLPSSGTGSRVLLRAASETLLEINDPERSLPPLVSSSTPLRFLTGFLPLPKSFGTH</sequence>
<dbReference type="Proteomes" id="UP001054837">
    <property type="component" value="Unassembled WGS sequence"/>
</dbReference>
<protein>
    <submittedName>
        <fullName evidence="2">Uncharacterized protein</fullName>
    </submittedName>
</protein>
<accession>A0AAV4SME5</accession>
<organism evidence="2 3">
    <name type="scientific">Caerostris darwini</name>
    <dbReference type="NCBI Taxonomy" id="1538125"/>
    <lineage>
        <taxon>Eukaryota</taxon>
        <taxon>Metazoa</taxon>
        <taxon>Ecdysozoa</taxon>
        <taxon>Arthropoda</taxon>
        <taxon>Chelicerata</taxon>
        <taxon>Arachnida</taxon>
        <taxon>Araneae</taxon>
        <taxon>Araneomorphae</taxon>
        <taxon>Entelegynae</taxon>
        <taxon>Araneoidea</taxon>
        <taxon>Araneidae</taxon>
        <taxon>Caerostris</taxon>
    </lineage>
</organism>
<name>A0AAV4SME5_9ARAC</name>
<evidence type="ECO:0000256" key="1">
    <source>
        <dbReference type="SAM" id="MobiDB-lite"/>
    </source>
</evidence>
<comment type="caution">
    <text evidence="2">The sequence shown here is derived from an EMBL/GenBank/DDBJ whole genome shotgun (WGS) entry which is preliminary data.</text>
</comment>
<dbReference type="EMBL" id="BPLQ01007976">
    <property type="protein sequence ID" value="GIY33717.1"/>
    <property type="molecule type" value="Genomic_DNA"/>
</dbReference>
<keyword evidence="3" id="KW-1185">Reference proteome</keyword>
<proteinExistence type="predicted"/>
<feature type="region of interest" description="Disordered" evidence="1">
    <location>
        <begin position="48"/>
        <end position="70"/>
    </location>
</feature>
<dbReference type="AlphaFoldDB" id="A0AAV4SME5"/>